<proteinExistence type="predicted"/>
<gene>
    <name evidence="2" type="primary">pgaD</name>
    <name evidence="2" type="ORF">OFBG_00892</name>
</gene>
<accession>C3X9I8</accession>
<dbReference type="GO" id="GO:0043709">
    <property type="term" value="P:cell adhesion involved in single-species biofilm formation"/>
    <property type="evidence" value="ECO:0007669"/>
    <property type="project" value="InterPro"/>
</dbReference>
<sequence>MIIDPSNLIICYKHKQSTRQRALGIVLPVLFWGILLYVLSTLFALGSSIIDYSHFGNWMGYEDILAIKKIISRYFPVIGGFVCAFLLWVVYDTLRFATHRDRCIPRPQPVSLEETAGFCHLETGNVRNMQQAKILTCMFDDNGNIVGIRHDAMISPVKKQRPVDVRTIHNDTAQGEKIAA</sequence>
<dbReference type="InterPro" id="IPR023829">
    <property type="entry name" value="PGA_PgaD"/>
</dbReference>
<organism evidence="2 3">
    <name type="scientific">Oxalobacter formigenes OXCC13</name>
    <dbReference type="NCBI Taxonomy" id="556269"/>
    <lineage>
        <taxon>Bacteria</taxon>
        <taxon>Pseudomonadati</taxon>
        <taxon>Pseudomonadota</taxon>
        <taxon>Betaproteobacteria</taxon>
        <taxon>Burkholderiales</taxon>
        <taxon>Oxalobacteraceae</taxon>
        <taxon>Oxalobacter</taxon>
    </lineage>
</organism>
<keyword evidence="1" id="KW-0812">Transmembrane</keyword>
<keyword evidence="3" id="KW-1185">Reference proteome</keyword>
<evidence type="ECO:0000313" key="2">
    <source>
        <dbReference type="EMBL" id="EEO29864.1"/>
    </source>
</evidence>
<keyword evidence="1" id="KW-1133">Transmembrane helix</keyword>
<dbReference type="Proteomes" id="UP000005089">
    <property type="component" value="Unassembled WGS sequence"/>
</dbReference>
<dbReference type="RefSeq" id="WP_005880628.1">
    <property type="nucleotide sequence ID" value="NZ_CP019430.1"/>
</dbReference>
<dbReference type="OrthoDB" id="5782986at2"/>
<dbReference type="STRING" id="847.BRW83_1264"/>
<protein>
    <submittedName>
        <fullName evidence="2">Poly-beta-1,6-N-acetyl-D-glucosamine biosynthesis protein PgaD</fullName>
    </submittedName>
</protein>
<dbReference type="EMBL" id="GG658170">
    <property type="protein sequence ID" value="EEO29864.1"/>
    <property type="molecule type" value="Genomic_DNA"/>
</dbReference>
<feature type="transmembrane region" description="Helical" evidence="1">
    <location>
        <begin position="22"/>
        <end position="50"/>
    </location>
</feature>
<dbReference type="GeneID" id="77135146"/>
<keyword evidence="1" id="KW-0472">Membrane</keyword>
<name>C3X9I8_OXAFO</name>
<reference evidence="2 3" key="1">
    <citation type="submission" date="2009-02" db="EMBL/GenBank/DDBJ databases">
        <title>The Genome Sequence of Oxalobacter formigenes OXCC13.</title>
        <authorList>
            <consortium name="The Broad Institute Genome Sequencing Platform"/>
            <person name="Ward D."/>
            <person name="Young S.K."/>
            <person name="Kodira C.D."/>
            <person name="Zeng Q."/>
            <person name="Koehrsen M."/>
            <person name="Alvarado L."/>
            <person name="Berlin A."/>
            <person name="Borenstein D."/>
            <person name="Chen Z."/>
            <person name="Engels R."/>
            <person name="Freedman E."/>
            <person name="Gellesch M."/>
            <person name="Goldberg J."/>
            <person name="Griggs A."/>
            <person name="Gujja S."/>
            <person name="Heiman D."/>
            <person name="Hepburn T."/>
            <person name="Howarth C."/>
            <person name="Jen D."/>
            <person name="Larson L."/>
            <person name="Lewis B."/>
            <person name="Mehta T."/>
            <person name="Park D."/>
            <person name="Pearson M."/>
            <person name="Roberts A."/>
            <person name="Saif S."/>
            <person name="Shea T."/>
            <person name="Shenoy N."/>
            <person name="Sisk P."/>
            <person name="Stolte C."/>
            <person name="Sykes S."/>
            <person name="Walk T."/>
            <person name="White J."/>
            <person name="Yandava C."/>
            <person name="Allison M.J."/>
            <person name="Lander E."/>
            <person name="Nusbaum C."/>
            <person name="Galagan J."/>
            <person name="Birren B."/>
        </authorList>
    </citation>
    <scope>NUCLEOTIDE SEQUENCE [LARGE SCALE GENOMIC DNA]</scope>
    <source>
        <strain evidence="2 3">OXCC13</strain>
    </source>
</reference>
<dbReference type="Pfam" id="PF13994">
    <property type="entry name" value="PgaD"/>
    <property type="match status" value="1"/>
</dbReference>
<feature type="transmembrane region" description="Helical" evidence="1">
    <location>
        <begin position="70"/>
        <end position="91"/>
    </location>
</feature>
<evidence type="ECO:0000256" key="1">
    <source>
        <dbReference type="SAM" id="Phobius"/>
    </source>
</evidence>
<dbReference type="AlphaFoldDB" id="C3X9I8"/>
<dbReference type="HOGENOM" id="CLU_1494829_0_0_4"/>
<evidence type="ECO:0000313" key="3">
    <source>
        <dbReference type="Proteomes" id="UP000005089"/>
    </source>
</evidence>
<dbReference type="NCBIfam" id="TIGR03940">
    <property type="entry name" value="PGA_PgaD"/>
    <property type="match status" value="1"/>
</dbReference>